<feature type="compositionally biased region" description="Polar residues" evidence="2">
    <location>
        <begin position="470"/>
        <end position="484"/>
    </location>
</feature>
<dbReference type="NCBIfam" id="TIGR00350">
    <property type="entry name" value="lytR_cpsA_psr"/>
    <property type="match status" value="1"/>
</dbReference>
<gene>
    <name evidence="5" type="ORF">GCM10010411_73850</name>
</gene>
<feature type="region of interest" description="Disordered" evidence="2">
    <location>
        <begin position="443"/>
        <end position="493"/>
    </location>
</feature>
<feature type="compositionally biased region" description="Low complexity" evidence="2">
    <location>
        <begin position="447"/>
        <end position="469"/>
    </location>
</feature>
<keyword evidence="3" id="KW-0812">Transmembrane</keyword>
<comment type="caution">
    <text evidence="5">The sequence shown here is derived from an EMBL/GenBank/DDBJ whole genome shotgun (WGS) entry which is preliminary data.</text>
</comment>
<reference evidence="5 6" key="1">
    <citation type="journal article" date="2019" name="Int. J. Syst. Evol. Microbiol.">
        <title>The Global Catalogue of Microorganisms (GCM) 10K type strain sequencing project: providing services to taxonomists for standard genome sequencing and annotation.</title>
        <authorList>
            <consortium name="The Broad Institute Genomics Platform"/>
            <consortium name="The Broad Institute Genome Sequencing Center for Infectious Disease"/>
            <person name="Wu L."/>
            <person name="Ma J."/>
        </authorList>
    </citation>
    <scope>NUCLEOTIDE SEQUENCE [LARGE SCALE GENOMIC DNA]</scope>
    <source>
        <strain evidence="5 6">JCM 6833</strain>
    </source>
</reference>
<evidence type="ECO:0000313" key="5">
    <source>
        <dbReference type="EMBL" id="GAA2626177.1"/>
    </source>
</evidence>
<keyword evidence="6" id="KW-1185">Reference proteome</keyword>
<evidence type="ECO:0000259" key="4">
    <source>
        <dbReference type="Pfam" id="PF03816"/>
    </source>
</evidence>
<sequence length="493" mass="52163">MADGRAQRDDDTPVQAGDGAPAGGVQRALGLTLASALVWGVAHLWAGRRVAGMILLGLFGVLVIAGAVTTALFRGDLVRLALQPSWLSAFAVGLLVLALVWVTVVIRSYQVARPDDLPTGARTAGAVTVTVLCFAVAVPFTWAAHSTYVARDTLTSIFRSGDSNGRPVNTADPWNGQSRVNVLLLGGDAAPNRVGVRTDSMTLASVDTETGDTVLLGLPRNLENFHLPPGPARDRFPYGFTGDGAGTPGLLNEVYQYAEEHPDLVPGVTKNQRGPELLKATISGILHQRVDYYVLVDMRGFADIVDAIGGVKIRIPEDILYSRENRVLKAGYRTLSGKEALWYGRSRTNSDDYTRMGRQKCLMRAVAQQADPQTVLTKFDRLAAATKRAISTDIPQELLPAFMSLSGKVKNGAKIDSLQFVPPLISTGDPDFALIRRLAAEAVAGGPAKPSTTPSSSPTASASRSPNTTGGPSSSATKPPQSKPVSLAATCPS</sequence>
<dbReference type="PANTHER" id="PTHR33392">
    <property type="entry name" value="POLYISOPRENYL-TEICHOIC ACID--PEPTIDOGLYCAN TEICHOIC ACID TRANSFERASE TAGU"/>
    <property type="match status" value="1"/>
</dbReference>
<evidence type="ECO:0000313" key="6">
    <source>
        <dbReference type="Proteomes" id="UP001501509"/>
    </source>
</evidence>
<protein>
    <recommendedName>
        <fullName evidence="4">Cell envelope-related transcriptional attenuator domain-containing protein</fullName>
    </recommendedName>
</protein>
<feature type="compositionally biased region" description="Basic and acidic residues" evidence="2">
    <location>
        <begin position="1"/>
        <end position="11"/>
    </location>
</feature>
<dbReference type="Pfam" id="PF03816">
    <property type="entry name" value="LytR_cpsA_psr"/>
    <property type="match status" value="1"/>
</dbReference>
<dbReference type="EMBL" id="BAAATD010000012">
    <property type="protein sequence ID" value="GAA2626177.1"/>
    <property type="molecule type" value="Genomic_DNA"/>
</dbReference>
<proteinExistence type="inferred from homology"/>
<keyword evidence="3" id="KW-1133">Transmembrane helix</keyword>
<feature type="region of interest" description="Disordered" evidence="2">
    <location>
        <begin position="1"/>
        <end position="21"/>
    </location>
</feature>
<feature type="transmembrane region" description="Helical" evidence="3">
    <location>
        <begin position="28"/>
        <end position="46"/>
    </location>
</feature>
<dbReference type="Gene3D" id="3.40.630.190">
    <property type="entry name" value="LCP protein"/>
    <property type="match status" value="1"/>
</dbReference>
<name>A0ABN3QH58_9ACTN</name>
<evidence type="ECO:0000256" key="1">
    <source>
        <dbReference type="ARBA" id="ARBA00006068"/>
    </source>
</evidence>
<dbReference type="InterPro" id="IPR004474">
    <property type="entry name" value="LytR_CpsA_psr"/>
</dbReference>
<feature type="transmembrane region" description="Helical" evidence="3">
    <location>
        <begin position="121"/>
        <end position="142"/>
    </location>
</feature>
<organism evidence="5 6">
    <name type="scientific">Actinomadura fulvescens</name>
    <dbReference type="NCBI Taxonomy" id="46160"/>
    <lineage>
        <taxon>Bacteria</taxon>
        <taxon>Bacillati</taxon>
        <taxon>Actinomycetota</taxon>
        <taxon>Actinomycetes</taxon>
        <taxon>Streptosporangiales</taxon>
        <taxon>Thermomonosporaceae</taxon>
        <taxon>Actinomadura</taxon>
    </lineage>
</organism>
<dbReference type="InterPro" id="IPR050922">
    <property type="entry name" value="LytR/CpsA/Psr_CW_biosynth"/>
</dbReference>
<dbReference type="PANTHER" id="PTHR33392:SF6">
    <property type="entry name" value="POLYISOPRENYL-TEICHOIC ACID--PEPTIDOGLYCAN TEICHOIC ACID TRANSFERASE TAGU"/>
    <property type="match status" value="1"/>
</dbReference>
<evidence type="ECO:0000256" key="2">
    <source>
        <dbReference type="SAM" id="MobiDB-lite"/>
    </source>
</evidence>
<feature type="transmembrane region" description="Helical" evidence="3">
    <location>
        <begin position="85"/>
        <end position="109"/>
    </location>
</feature>
<accession>A0ABN3QH58</accession>
<keyword evidence="3" id="KW-0472">Membrane</keyword>
<comment type="similarity">
    <text evidence="1">Belongs to the LytR/CpsA/Psr (LCP) family.</text>
</comment>
<feature type="domain" description="Cell envelope-related transcriptional attenuator" evidence="4">
    <location>
        <begin position="197"/>
        <end position="370"/>
    </location>
</feature>
<feature type="transmembrane region" description="Helical" evidence="3">
    <location>
        <begin position="53"/>
        <end position="73"/>
    </location>
</feature>
<evidence type="ECO:0000256" key="3">
    <source>
        <dbReference type="SAM" id="Phobius"/>
    </source>
</evidence>
<dbReference type="Proteomes" id="UP001501509">
    <property type="component" value="Unassembled WGS sequence"/>
</dbReference>